<comment type="caution">
    <text evidence="1">The sequence shown here is derived from an EMBL/GenBank/DDBJ whole genome shotgun (WGS) entry which is preliminary data.</text>
</comment>
<keyword evidence="2" id="KW-1185">Reference proteome</keyword>
<dbReference type="Proteomes" id="UP000053237">
    <property type="component" value="Unassembled WGS sequence"/>
</dbReference>
<evidence type="ECO:0000313" key="2">
    <source>
        <dbReference type="Proteomes" id="UP000053237"/>
    </source>
</evidence>
<dbReference type="AlphaFoldDB" id="A0A024GMU0"/>
<reference evidence="1 2" key="1">
    <citation type="submission" date="2012-05" db="EMBL/GenBank/DDBJ databases">
        <title>Recombination and specialization in a pathogen metapopulation.</title>
        <authorList>
            <person name="Gardiner A."/>
            <person name="Kemen E."/>
            <person name="Schultz-Larsen T."/>
            <person name="MacLean D."/>
            <person name="Van Oosterhout C."/>
            <person name="Jones J.D.G."/>
        </authorList>
    </citation>
    <scope>NUCLEOTIDE SEQUENCE [LARGE SCALE GENOMIC DNA]</scope>
    <source>
        <strain evidence="1 2">Ac Nc2</strain>
    </source>
</reference>
<organism evidence="1 2">
    <name type="scientific">Albugo candida</name>
    <dbReference type="NCBI Taxonomy" id="65357"/>
    <lineage>
        <taxon>Eukaryota</taxon>
        <taxon>Sar</taxon>
        <taxon>Stramenopiles</taxon>
        <taxon>Oomycota</taxon>
        <taxon>Peronosporomycetes</taxon>
        <taxon>Albuginales</taxon>
        <taxon>Albuginaceae</taxon>
        <taxon>Albugo</taxon>
    </lineage>
</organism>
<evidence type="ECO:0000313" key="1">
    <source>
        <dbReference type="EMBL" id="CCI48206.1"/>
    </source>
</evidence>
<accession>A0A024GMU0</accession>
<dbReference type="EMBL" id="CAIX01000209">
    <property type="protein sequence ID" value="CCI48206.1"/>
    <property type="molecule type" value="Genomic_DNA"/>
</dbReference>
<proteinExistence type="predicted"/>
<dbReference type="InParanoid" id="A0A024GMU0"/>
<name>A0A024GMU0_9STRA</name>
<gene>
    <name evidence="1" type="ORF">BN9_092680</name>
</gene>
<sequence length="119" mass="13662">MDFLNTHCKLGPANRAISKHTINAICDLSWQYQIHFATEILRVALRGDDLYKVKIMNHMVIHSTIITKAIEAILGAGTTRVYIICQTTIYKFKVPWLDLFQAVYKFDEKLCPSTDFPTL</sequence>
<protein>
    <submittedName>
        <fullName evidence="1">Uncharacterized protein</fullName>
    </submittedName>
</protein>